<proteinExistence type="inferred from homology"/>
<dbReference type="Proteomes" id="UP000297245">
    <property type="component" value="Unassembled WGS sequence"/>
</dbReference>
<feature type="domain" description="Peptidase A1" evidence="6">
    <location>
        <begin position="51"/>
        <end position="406"/>
    </location>
</feature>
<dbReference type="Pfam" id="PF00026">
    <property type="entry name" value="Asp"/>
    <property type="match status" value="2"/>
</dbReference>
<accession>A0A4S8MIC8</accession>
<dbReference type="PROSITE" id="PS51767">
    <property type="entry name" value="PEPTIDASE_A1"/>
    <property type="match status" value="1"/>
</dbReference>
<dbReference type="GO" id="GO:0006508">
    <property type="term" value="P:proteolysis"/>
    <property type="evidence" value="ECO:0007669"/>
    <property type="project" value="UniProtKB-KW"/>
</dbReference>
<evidence type="ECO:0000256" key="4">
    <source>
        <dbReference type="SAM" id="MobiDB-lite"/>
    </source>
</evidence>
<dbReference type="CDD" id="cd05471">
    <property type="entry name" value="pepsin_like"/>
    <property type="match status" value="1"/>
</dbReference>
<dbReference type="InterPro" id="IPR001461">
    <property type="entry name" value="Aspartic_peptidase_A1"/>
</dbReference>
<evidence type="ECO:0000256" key="3">
    <source>
        <dbReference type="RuleBase" id="RU000454"/>
    </source>
</evidence>
<feature type="compositionally biased region" description="Acidic residues" evidence="4">
    <location>
        <begin position="22"/>
        <end position="32"/>
    </location>
</feature>
<dbReference type="InterPro" id="IPR034164">
    <property type="entry name" value="Pepsin-like_dom"/>
</dbReference>
<feature type="region of interest" description="Disordered" evidence="4">
    <location>
        <begin position="607"/>
        <end position="733"/>
    </location>
</feature>
<dbReference type="PROSITE" id="PS00141">
    <property type="entry name" value="ASP_PROTEASE"/>
    <property type="match status" value="1"/>
</dbReference>
<name>A0A4S8MIC8_DENBC</name>
<feature type="region of interest" description="Disordered" evidence="4">
    <location>
        <begin position="404"/>
        <end position="423"/>
    </location>
</feature>
<evidence type="ECO:0000313" key="7">
    <source>
        <dbReference type="EMBL" id="THV02475.1"/>
    </source>
</evidence>
<keyword evidence="2 3" id="KW-0064">Aspartyl protease</keyword>
<feature type="region of interest" description="Disordered" evidence="4">
    <location>
        <begin position="16"/>
        <end position="35"/>
    </location>
</feature>
<evidence type="ECO:0000259" key="6">
    <source>
        <dbReference type="PROSITE" id="PS51767"/>
    </source>
</evidence>
<keyword evidence="5" id="KW-1133">Transmembrane helix</keyword>
<feature type="transmembrane region" description="Helical" evidence="5">
    <location>
        <begin position="478"/>
        <end position="499"/>
    </location>
</feature>
<dbReference type="PANTHER" id="PTHR47966:SF57">
    <property type="entry name" value="PEPTIDASE A1 DOMAIN-CONTAINING PROTEIN"/>
    <property type="match status" value="1"/>
</dbReference>
<keyword evidence="5" id="KW-0472">Membrane</keyword>
<organism evidence="7 8">
    <name type="scientific">Dendrothele bispora (strain CBS 962.96)</name>
    <dbReference type="NCBI Taxonomy" id="1314807"/>
    <lineage>
        <taxon>Eukaryota</taxon>
        <taxon>Fungi</taxon>
        <taxon>Dikarya</taxon>
        <taxon>Basidiomycota</taxon>
        <taxon>Agaricomycotina</taxon>
        <taxon>Agaricomycetes</taxon>
        <taxon>Agaricomycetidae</taxon>
        <taxon>Agaricales</taxon>
        <taxon>Agaricales incertae sedis</taxon>
        <taxon>Dendrothele</taxon>
    </lineage>
</organism>
<dbReference type="InterPro" id="IPR001969">
    <property type="entry name" value="Aspartic_peptidase_AS"/>
</dbReference>
<comment type="similarity">
    <text evidence="1 3">Belongs to the peptidase A1 family.</text>
</comment>
<reference evidence="7 8" key="1">
    <citation type="journal article" date="2019" name="Nat. Ecol. Evol.">
        <title>Megaphylogeny resolves global patterns of mushroom evolution.</title>
        <authorList>
            <person name="Varga T."/>
            <person name="Krizsan K."/>
            <person name="Foldi C."/>
            <person name="Dima B."/>
            <person name="Sanchez-Garcia M."/>
            <person name="Sanchez-Ramirez S."/>
            <person name="Szollosi G.J."/>
            <person name="Szarkandi J.G."/>
            <person name="Papp V."/>
            <person name="Albert L."/>
            <person name="Andreopoulos W."/>
            <person name="Angelini C."/>
            <person name="Antonin V."/>
            <person name="Barry K.W."/>
            <person name="Bougher N.L."/>
            <person name="Buchanan P."/>
            <person name="Buyck B."/>
            <person name="Bense V."/>
            <person name="Catcheside P."/>
            <person name="Chovatia M."/>
            <person name="Cooper J."/>
            <person name="Damon W."/>
            <person name="Desjardin D."/>
            <person name="Finy P."/>
            <person name="Geml J."/>
            <person name="Haridas S."/>
            <person name="Hughes K."/>
            <person name="Justo A."/>
            <person name="Karasinski D."/>
            <person name="Kautmanova I."/>
            <person name="Kiss B."/>
            <person name="Kocsube S."/>
            <person name="Kotiranta H."/>
            <person name="LaButti K.M."/>
            <person name="Lechner B.E."/>
            <person name="Liimatainen K."/>
            <person name="Lipzen A."/>
            <person name="Lukacs Z."/>
            <person name="Mihaltcheva S."/>
            <person name="Morgado L.N."/>
            <person name="Niskanen T."/>
            <person name="Noordeloos M.E."/>
            <person name="Ohm R.A."/>
            <person name="Ortiz-Santana B."/>
            <person name="Ovrebo C."/>
            <person name="Racz N."/>
            <person name="Riley R."/>
            <person name="Savchenko A."/>
            <person name="Shiryaev A."/>
            <person name="Soop K."/>
            <person name="Spirin V."/>
            <person name="Szebenyi C."/>
            <person name="Tomsovsky M."/>
            <person name="Tulloss R.E."/>
            <person name="Uehling J."/>
            <person name="Grigoriev I.V."/>
            <person name="Vagvolgyi C."/>
            <person name="Papp T."/>
            <person name="Martin F.M."/>
            <person name="Miettinen O."/>
            <person name="Hibbett D.S."/>
            <person name="Nagy L.G."/>
        </authorList>
    </citation>
    <scope>NUCLEOTIDE SEQUENCE [LARGE SCALE GENOMIC DNA]</scope>
    <source>
        <strain evidence="7 8">CBS 962.96</strain>
    </source>
</reference>
<dbReference type="GO" id="GO:0004190">
    <property type="term" value="F:aspartic-type endopeptidase activity"/>
    <property type="evidence" value="ECO:0007669"/>
    <property type="project" value="UniProtKB-KW"/>
</dbReference>
<feature type="compositionally biased region" description="Low complexity" evidence="4">
    <location>
        <begin position="797"/>
        <end position="806"/>
    </location>
</feature>
<protein>
    <submittedName>
        <fullName evidence="7">Acid protease</fullName>
    </submittedName>
</protein>
<dbReference type="PRINTS" id="PR00792">
    <property type="entry name" value="PEPSIN"/>
</dbReference>
<keyword evidence="3 7" id="KW-0645">Protease</keyword>
<feature type="region of interest" description="Disordered" evidence="4">
    <location>
        <begin position="82"/>
        <end position="101"/>
    </location>
</feature>
<dbReference type="EMBL" id="ML179076">
    <property type="protein sequence ID" value="THV02475.1"/>
    <property type="molecule type" value="Genomic_DNA"/>
</dbReference>
<sequence length="814" mass="86603">MSLRWKGKQRADLMSFRRRDDDDSQDMGDGEGDGILLPLHSIGTEGLDASYSVEIQVGSSSQSISLQVDTGSSDLWIASTSCSSSSCSNVPSDKRYDPQSSSSSHQLGASFGLNYLRGSVNGSIVFDTVSIGGYSVEGQALASVDIVDSESLSSSFSGILGLALPDNSVISNVIPATEDSFDGATIASNIFSLAPVPQAPAARFLSLTLSRPGSDTVPALLGIGRHPSNVPQIDGSKIHYTSPLPSLTNIGTSAGQRFWKSNIRDITVWVNNEPKTVTLPTSTGGVGGLPSAILDTGVPVILASKAIADGIYGAIGVGPASDGNYYVDCSTPLNMTITLDDRTAIPLHPLDLTLVPPSDISSKTCTGLIQAADTSAYGDMILGVPFLRSVYMVMAYQVPNSDGSFPDLRPTEESDSASGSATVNEIRPRLGLQSLVNQSVALDEFHRVRVLGQPLGNSPTSDTSSSGNSGHLSVGVEILLGLIGFFALCFGLFALRFFLMRRKYNRGDIGLDKQERSMDPGASASTATGLLGFWRRRRSDHSTNEKSRGEYELTGTGLHGQLSSEDALRKMRYQAYMSKERLASQYSTSTTRTRIADEEDVCINEDGTRRKRTSVGSHAAGSVDDNGHNNEVVHNTYDDPWDPNTALDWGDNRATIVGTGRGDHRKKVSDGSNGRSLSPPGERVPMLQDRQLSPTAPTFAHTRERSVDLPPLPHGEAHGDPSLPASSDPATDDLDLEEFGAISNSMAGIGTAARGSMIDPDMRFSHSHHHSGSMSSTTSTLNARPRPTRMPSGPRQSSMYSTSSLSNTRPLAPP</sequence>
<dbReference type="InterPro" id="IPR033121">
    <property type="entry name" value="PEPTIDASE_A1"/>
</dbReference>
<evidence type="ECO:0000256" key="1">
    <source>
        <dbReference type="ARBA" id="ARBA00007447"/>
    </source>
</evidence>
<dbReference type="PANTHER" id="PTHR47966">
    <property type="entry name" value="BETA-SITE APP-CLEAVING ENZYME, ISOFORM A-RELATED"/>
    <property type="match status" value="1"/>
</dbReference>
<dbReference type="InterPro" id="IPR021109">
    <property type="entry name" value="Peptidase_aspartic_dom_sf"/>
</dbReference>
<evidence type="ECO:0000256" key="5">
    <source>
        <dbReference type="SAM" id="Phobius"/>
    </source>
</evidence>
<keyword evidence="3" id="KW-0378">Hydrolase</keyword>
<feature type="compositionally biased region" description="Basic and acidic residues" evidence="4">
    <location>
        <begin position="540"/>
        <end position="551"/>
    </location>
</feature>
<dbReference type="Gene3D" id="2.40.70.10">
    <property type="entry name" value="Acid Proteases"/>
    <property type="match status" value="2"/>
</dbReference>
<keyword evidence="5" id="KW-0812">Transmembrane</keyword>
<keyword evidence="8" id="KW-1185">Reference proteome</keyword>
<evidence type="ECO:0000256" key="2">
    <source>
        <dbReference type="ARBA" id="ARBA00022750"/>
    </source>
</evidence>
<feature type="region of interest" description="Disordered" evidence="4">
    <location>
        <begin position="758"/>
        <end position="814"/>
    </location>
</feature>
<dbReference type="SUPFAM" id="SSF50630">
    <property type="entry name" value="Acid proteases"/>
    <property type="match status" value="1"/>
</dbReference>
<evidence type="ECO:0000313" key="8">
    <source>
        <dbReference type="Proteomes" id="UP000297245"/>
    </source>
</evidence>
<dbReference type="OrthoDB" id="2747330at2759"/>
<gene>
    <name evidence="7" type="ORF">K435DRAFT_852720</name>
</gene>
<dbReference type="AlphaFoldDB" id="A0A4S8MIC8"/>
<feature type="region of interest" description="Disordered" evidence="4">
    <location>
        <begin position="539"/>
        <end position="564"/>
    </location>
</feature>